<dbReference type="RefSeq" id="WP_214421038.1">
    <property type="nucleotide sequence ID" value="NZ_CP075546.1"/>
</dbReference>
<evidence type="ECO:0000313" key="3">
    <source>
        <dbReference type="Proteomes" id="UP000680656"/>
    </source>
</evidence>
<dbReference type="SUPFAM" id="SSF46785">
    <property type="entry name" value="Winged helix' DNA-binding domain"/>
    <property type="match status" value="1"/>
</dbReference>
<dbReference type="AlphaFoldDB" id="A0A8E7EIM0"/>
<reference evidence="2 3" key="1">
    <citation type="submission" date="2021-05" db="EMBL/GenBank/DDBJ databases">
        <title>A novel Methanospirillum isolate from a pyrite-forming mixed culture.</title>
        <authorList>
            <person name="Bunk B."/>
            <person name="Sproer C."/>
            <person name="Spring S."/>
            <person name="Pester M."/>
        </authorList>
    </citation>
    <scope>NUCLEOTIDE SEQUENCE [LARGE SCALE GENOMIC DNA]</scope>
    <source>
        <strain evidence="2 3">J.3.6.1-F.2.7.3</strain>
    </source>
</reference>
<dbReference type="InterPro" id="IPR036388">
    <property type="entry name" value="WH-like_DNA-bd_sf"/>
</dbReference>
<dbReference type="GeneID" id="65096966"/>
<feature type="domain" description="HTH marR-type" evidence="1">
    <location>
        <begin position="7"/>
        <end position="147"/>
    </location>
</feature>
<protein>
    <submittedName>
        <fullName evidence="2">MarR family transcriptional regulator</fullName>
    </submittedName>
</protein>
<dbReference type="EMBL" id="CP075546">
    <property type="protein sequence ID" value="QVV90267.1"/>
    <property type="molecule type" value="Genomic_DNA"/>
</dbReference>
<dbReference type="PANTHER" id="PTHR33164:SF96">
    <property type="entry name" value="MARR-FAMILY TRANSCRIPTIONAL REGULATOR"/>
    <property type="match status" value="1"/>
</dbReference>
<dbReference type="InterPro" id="IPR039422">
    <property type="entry name" value="MarR/SlyA-like"/>
</dbReference>
<keyword evidence="3" id="KW-1185">Reference proteome</keyword>
<sequence>MKNETTQDQALDVLIDLMEFYHEKLFKAEYEELTGIQVAQFRLLIQLHNTPMLPMSTLGKMLYISRPYMTSLVDSLVQENLVERHYNPHDRRVINVSISEKGREKLLSIRNRIRKQLKCLISGLQESDLQILCTSGKDLTGVVSKLH</sequence>
<evidence type="ECO:0000313" key="2">
    <source>
        <dbReference type="EMBL" id="QVV90267.1"/>
    </source>
</evidence>
<dbReference type="SMART" id="SM00347">
    <property type="entry name" value="HTH_MARR"/>
    <property type="match status" value="1"/>
</dbReference>
<dbReference type="KEGG" id="mrtj:KHC33_07240"/>
<dbReference type="InterPro" id="IPR000835">
    <property type="entry name" value="HTH_MarR-typ"/>
</dbReference>
<dbReference type="GO" id="GO:0006950">
    <property type="term" value="P:response to stress"/>
    <property type="evidence" value="ECO:0007669"/>
    <property type="project" value="TreeGrafter"/>
</dbReference>
<name>A0A8E7EIM0_9EURY</name>
<dbReference type="GO" id="GO:0003700">
    <property type="term" value="F:DNA-binding transcription factor activity"/>
    <property type="evidence" value="ECO:0007669"/>
    <property type="project" value="InterPro"/>
</dbReference>
<dbReference type="PANTHER" id="PTHR33164">
    <property type="entry name" value="TRANSCRIPTIONAL REGULATOR, MARR FAMILY"/>
    <property type="match status" value="1"/>
</dbReference>
<dbReference type="Gene3D" id="1.10.10.10">
    <property type="entry name" value="Winged helix-like DNA-binding domain superfamily/Winged helix DNA-binding domain"/>
    <property type="match status" value="1"/>
</dbReference>
<proteinExistence type="predicted"/>
<evidence type="ECO:0000259" key="1">
    <source>
        <dbReference type="PROSITE" id="PS50995"/>
    </source>
</evidence>
<dbReference type="InterPro" id="IPR036390">
    <property type="entry name" value="WH_DNA-bd_sf"/>
</dbReference>
<accession>A0A8E7EIM0</accession>
<organism evidence="2 3">
    <name type="scientific">Methanospirillum purgamenti</name>
    <dbReference type="NCBI Taxonomy" id="2834276"/>
    <lineage>
        <taxon>Archaea</taxon>
        <taxon>Methanobacteriati</taxon>
        <taxon>Methanobacteriota</taxon>
        <taxon>Stenosarchaea group</taxon>
        <taxon>Methanomicrobia</taxon>
        <taxon>Methanomicrobiales</taxon>
        <taxon>Methanospirillaceae</taxon>
        <taxon>Methanospirillum</taxon>
    </lineage>
</organism>
<gene>
    <name evidence="2" type="ORF">KHC33_07240</name>
</gene>
<dbReference type="Proteomes" id="UP000680656">
    <property type="component" value="Chromosome"/>
</dbReference>
<dbReference type="PROSITE" id="PS50995">
    <property type="entry name" value="HTH_MARR_2"/>
    <property type="match status" value="1"/>
</dbReference>
<dbReference type="Pfam" id="PF01047">
    <property type="entry name" value="MarR"/>
    <property type="match status" value="1"/>
</dbReference>